<feature type="region of interest" description="Disordered" evidence="1">
    <location>
        <begin position="1"/>
        <end position="65"/>
    </location>
</feature>
<dbReference type="Proteomes" id="UP000250006">
    <property type="component" value="Unassembled WGS sequence"/>
</dbReference>
<dbReference type="PANTHER" id="PTHR33164">
    <property type="entry name" value="TRANSCRIPTIONAL REGULATOR, MARR FAMILY"/>
    <property type="match status" value="1"/>
</dbReference>
<dbReference type="InterPro" id="IPR036388">
    <property type="entry name" value="WH-like_DNA-bd_sf"/>
</dbReference>
<gene>
    <name evidence="3" type="ORF">NCTC11535_00935</name>
</gene>
<protein>
    <submittedName>
        <fullName evidence="3">Transcriptional repressor MprA</fullName>
    </submittedName>
</protein>
<dbReference type="Pfam" id="PF01047">
    <property type="entry name" value="MarR"/>
    <property type="match status" value="1"/>
</dbReference>
<dbReference type="InterPro" id="IPR039422">
    <property type="entry name" value="MarR/SlyA-like"/>
</dbReference>
<dbReference type="InterPro" id="IPR000835">
    <property type="entry name" value="HTH_MarR-typ"/>
</dbReference>
<name>A0ABY1VNE5_9ACTO</name>
<proteinExistence type="predicted"/>
<evidence type="ECO:0000256" key="1">
    <source>
        <dbReference type="SAM" id="MobiDB-lite"/>
    </source>
</evidence>
<accession>A0ABY1VNE5</accession>
<dbReference type="PROSITE" id="PS50995">
    <property type="entry name" value="HTH_MARR_2"/>
    <property type="match status" value="1"/>
</dbReference>
<dbReference type="RefSeq" id="WP_111836227.1">
    <property type="nucleotide sequence ID" value="NZ_UAPQ01000006.1"/>
</dbReference>
<organism evidence="3 4">
    <name type="scientific">Actinomyces bovis</name>
    <dbReference type="NCBI Taxonomy" id="1658"/>
    <lineage>
        <taxon>Bacteria</taxon>
        <taxon>Bacillati</taxon>
        <taxon>Actinomycetota</taxon>
        <taxon>Actinomycetes</taxon>
        <taxon>Actinomycetales</taxon>
        <taxon>Actinomycetaceae</taxon>
        <taxon>Actinomyces</taxon>
    </lineage>
</organism>
<dbReference type="EMBL" id="UAPQ01000006">
    <property type="protein sequence ID" value="SPT53272.1"/>
    <property type="molecule type" value="Genomic_DNA"/>
</dbReference>
<evidence type="ECO:0000313" key="4">
    <source>
        <dbReference type="Proteomes" id="UP000250006"/>
    </source>
</evidence>
<evidence type="ECO:0000259" key="2">
    <source>
        <dbReference type="PROSITE" id="PS50995"/>
    </source>
</evidence>
<dbReference type="SMART" id="SM00347">
    <property type="entry name" value="HTH_MARR"/>
    <property type="match status" value="1"/>
</dbReference>
<feature type="domain" description="HTH marR-type" evidence="2">
    <location>
        <begin position="73"/>
        <end position="209"/>
    </location>
</feature>
<dbReference type="SUPFAM" id="SSF46785">
    <property type="entry name" value="Winged helix' DNA-binding domain"/>
    <property type="match status" value="1"/>
</dbReference>
<keyword evidence="4" id="KW-1185">Reference proteome</keyword>
<dbReference type="InterPro" id="IPR036390">
    <property type="entry name" value="WH_DNA-bd_sf"/>
</dbReference>
<comment type="caution">
    <text evidence="3">The sequence shown here is derived from an EMBL/GenBank/DDBJ whole genome shotgun (WGS) entry which is preliminary data.</text>
</comment>
<dbReference type="Gene3D" id="1.10.10.10">
    <property type="entry name" value="Winged helix-like DNA-binding domain superfamily/Winged helix DNA-binding domain"/>
    <property type="match status" value="1"/>
</dbReference>
<dbReference type="PANTHER" id="PTHR33164:SF99">
    <property type="entry name" value="MARR FAMILY REGULATORY PROTEIN"/>
    <property type="match status" value="1"/>
</dbReference>
<reference evidence="3 4" key="1">
    <citation type="submission" date="2018-06" db="EMBL/GenBank/DDBJ databases">
        <authorList>
            <consortium name="Pathogen Informatics"/>
            <person name="Doyle S."/>
        </authorList>
    </citation>
    <scope>NUCLEOTIDE SEQUENCE [LARGE SCALE GENOMIC DNA]</scope>
    <source>
        <strain evidence="3 4">NCTC11535</strain>
    </source>
</reference>
<evidence type="ECO:0000313" key="3">
    <source>
        <dbReference type="EMBL" id="SPT53272.1"/>
    </source>
</evidence>
<sequence length="209" mass="22420">MAQQAAGCGQSAELASECGQKTPQRSKACGQEPEPQSCGQVAEPTGCGQAAAPDTASTCGLKKSGHQPLNAQEMAAWRAFLMASTTVTAALNHELVDRAGISLLEYEILVRLSEAPEHTLRMSALAQDTAQSRSRLTHTVVRLEKTGYVERSLCSSDRRGVYCHLTEAGTRFLTETAPLHLDGVRRHVIDKLPARKLMALAELLAPLAD</sequence>